<keyword evidence="1" id="KW-0472">Membrane</keyword>
<organism evidence="2 3">
    <name type="scientific">Acidovorax kalamii</name>
    <dbReference type="NCBI Taxonomy" id="2004485"/>
    <lineage>
        <taxon>Bacteria</taxon>
        <taxon>Pseudomonadati</taxon>
        <taxon>Pseudomonadota</taxon>
        <taxon>Betaproteobacteria</taxon>
        <taxon>Burkholderiales</taxon>
        <taxon>Comamonadaceae</taxon>
        <taxon>Acidovorax</taxon>
    </lineage>
</organism>
<name>A0A235ELD4_9BURK</name>
<keyword evidence="3" id="KW-1185">Reference proteome</keyword>
<proteinExistence type="predicted"/>
<comment type="caution">
    <text evidence="2">The sequence shown here is derived from an EMBL/GenBank/DDBJ whole genome shotgun (WGS) entry which is preliminary data.</text>
</comment>
<feature type="transmembrane region" description="Helical" evidence="1">
    <location>
        <begin position="39"/>
        <end position="63"/>
    </location>
</feature>
<keyword evidence="1" id="KW-0812">Transmembrane</keyword>
<dbReference type="Proteomes" id="UP000215441">
    <property type="component" value="Unassembled WGS sequence"/>
</dbReference>
<feature type="transmembrane region" description="Helical" evidence="1">
    <location>
        <begin position="6"/>
        <end position="27"/>
    </location>
</feature>
<evidence type="ECO:0000313" key="3">
    <source>
        <dbReference type="Proteomes" id="UP000215441"/>
    </source>
</evidence>
<protein>
    <submittedName>
        <fullName evidence="2">Uncharacterized protein</fullName>
    </submittedName>
</protein>
<feature type="transmembrane region" description="Helical" evidence="1">
    <location>
        <begin position="98"/>
        <end position="121"/>
    </location>
</feature>
<gene>
    <name evidence="2" type="ORF">CBY09_12890</name>
</gene>
<accession>A0A235ELD4</accession>
<reference evidence="2 3" key="1">
    <citation type="submission" date="2017-07" db="EMBL/GenBank/DDBJ databases">
        <title>Acidovorax KNDSW TSA 6 genome sequence and assembly.</title>
        <authorList>
            <person name="Mayilraj S."/>
        </authorList>
    </citation>
    <scope>NUCLEOTIDE SEQUENCE [LARGE SCALE GENOMIC DNA]</scope>
    <source>
        <strain evidence="2 3">KNDSW-TSA6</strain>
    </source>
</reference>
<evidence type="ECO:0000256" key="1">
    <source>
        <dbReference type="SAM" id="Phobius"/>
    </source>
</evidence>
<sequence>MPLLLSAWPAVVLVLPALVLVSAIVFLAKGNRGAFAQLLALAACFLIGALLMEFFTFMGALMARSGSQHTTPEVGTGTRQLLATIANPRSITAPPLSLAAFAAYSIPASYLWLLVTWGLHLRGKKAGTAKKKPARGTRKVAKD</sequence>
<evidence type="ECO:0000313" key="2">
    <source>
        <dbReference type="EMBL" id="OYD49846.1"/>
    </source>
</evidence>
<dbReference type="EMBL" id="NOIG01000008">
    <property type="protein sequence ID" value="OYD49846.1"/>
    <property type="molecule type" value="Genomic_DNA"/>
</dbReference>
<dbReference type="OrthoDB" id="8821148at2"/>
<dbReference type="RefSeq" id="WP_094290004.1">
    <property type="nucleotide sequence ID" value="NZ_NOIG01000008.1"/>
</dbReference>
<dbReference type="AlphaFoldDB" id="A0A235ELD4"/>
<keyword evidence="1" id="KW-1133">Transmembrane helix</keyword>